<keyword evidence="2" id="KW-1185">Reference proteome</keyword>
<dbReference type="RefSeq" id="WP_212594416.1">
    <property type="nucleotide sequence ID" value="NZ_CP073587.1"/>
</dbReference>
<organism evidence="1 2">
    <name type="scientific">Shewanella yunxiaonensis</name>
    <dbReference type="NCBI Taxonomy" id="2829809"/>
    <lineage>
        <taxon>Bacteria</taxon>
        <taxon>Pseudomonadati</taxon>
        <taxon>Pseudomonadota</taxon>
        <taxon>Gammaproteobacteria</taxon>
        <taxon>Alteromonadales</taxon>
        <taxon>Shewanellaceae</taxon>
        <taxon>Shewanella</taxon>
    </lineage>
</organism>
<proteinExistence type="predicted"/>
<dbReference type="Proteomes" id="UP000679575">
    <property type="component" value="Chromosome"/>
</dbReference>
<reference evidence="1 2" key="1">
    <citation type="submission" date="2021-04" db="EMBL/GenBank/DDBJ databases">
        <title>Novel species identification of genus Shewanella.</title>
        <authorList>
            <person name="Liu G."/>
        </authorList>
    </citation>
    <scope>NUCLEOTIDE SEQUENCE [LARGE SCALE GENOMIC DNA]</scope>
    <source>
        <strain evidence="1 2">FJAT-54481</strain>
    </source>
</reference>
<dbReference type="EMBL" id="CP073587">
    <property type="protein sequence ID" value="QUN05384.1"/>
    <property type="molecule type" value="Genomic_DNA"/>
</dbReference>
<evidence type="ECO:0000313" key="1">
    <source>
        <dbReference type="EMBL" id="QUN05384.1"/>
    </source>
</evidence>
<evidence type="ECO:0000313" key="2">
    <source>
        <dbReference type="Proteomes" id="UP000679575"/>
    </source>
</evidence>
<protein>
    <submittedName>
        <fullName evidence="1">Uncharacterized protein</fullName>
    </submittedName>
</protein>
<accession>A0ABX7YRX3</accession>
<gene>
    <name evidence="1" type="ORF">KDN34_14455</name>
</gene>
<name>A0ABX7YRX3_9GAMM</name>
<sequence length="92" mass="10380">MGLLLWVANADYHTGTKPAPHYKKKKEADHGKYFIVDSLSNRTSAPLYYLTVHVITDAPVKAIKNPALAGLFIRYRLVALFLHIFEEIAIGR</sequence>